<sequence length="193" mass="21261">MISARKLKEKFEDNPMVVAVTNELTLGFALNSTNEIVFLLSGTISDLRVTVNKLLDKGKLVFVHIDMISGMSSSPAVVEFIGDIFDKKVGIITTKPALVKKAINENIRVIHRAFMVDSKSKNIFLDNITQNFTPDAVEIMPAMVHSVIREVRDKLPKMTIIAGGLVTDKKEIYEIINSGADAISTSSVKLLQD</sequence>
<dbReference type="AlphaFoldDB" id="A0A135YXT5"/>
<dbReference type="GO" id="GO:0006071">
    <property type="term" value="P:glycerol metabolic process"/>
    <property type="evidence" value="ECO:0007669"/>
    <property type="project" value="InterPro"/>
</dbReference>
<dbReference type="EMBL" id="LSQZ01000013">
    <property type="protein sequence ID" value="KXI14160.1"/>
    <property type="molecule type" value="Genomic_DNA"/>
</dbReference>
<organism evidence="1 2">
    <name type="scientific">Peptostreptococcus anaerobius</name>
    <dbReference type="NCBI Taxonomy" id="1261"/>
    <lineage>
        <taxon>Bacteria</taxon>
        <taxon>Bacillati</taxon>
        <taxon>Bacillota</taxon>
        <taxon>Clostridia</taxon>
        <taxon>Peptostreptococcales</taxon>
        <taxon>Peptostreptococcaceae</taxon>
        <taxon>Peptostreptococcus</taxon>
    </lineage>
</organism>
<dbReference type="InterPro" id="IPR006699">
    <property type="entry name" value="GlpP"/>
</dbReference>
<dbReference type="Proteomes" id="UP000070326">
    <property type="component" value="Unassembled WGS sequence"/>
</dbReference>
<dbReference type="Pfam" id="PF04309">
    <property type="entry name" value="G3P_antiterm"/>
    <property type="match status" value="1"/>
</dbReference>
<evidence type="ECO:0000313" key="1">
    <source>
        <dbReference type="EMBL" id="KXI14160.1"/>
    </source>
</evidence>
<dbReference type="Gene3D" id="3.20.20.70">
    <property type="entry name" value="Aldolase class I"/>
    <property type="match status" value="1"/>
</dbReference>
<protein>
    <submittedName>
        <fullName evidence="1">Glycerol-3-phosphate responsive antiterminator</fullName>
    </submittedName>
</protein>
<dbReference type="InterPro" id="IPR013785">
    <property type="entry name" value="Aldolase_TIM"/>
</dbReference>
<comment type="caution">
    <text evidence="1">The sequence shown here is derived from an EMBL/GenBank/DDBJ whole genome shotgun (WGS) entry which is preliminary data.</text>
</comment>
<dbReference type="PIRSF" id="PIRSF016897">
    <property type="entry name" value="GlpP"/>
    <property type="match status" value="1"/>
</dbReference>
<dbReference type="PATRIC" id="fig|1261.5.peg.334"/>
<evidence type="ECO:0000313" key="2">
    <source>
        <dbReference type="Proteomes" id="UP000070326"/>
    </source>
</evidence>
<dbReference type="STRING" id="1261.HMPREF3195_00329"/>
<dbReference type="PANTHER" id="PTHR35787:SF1">
    <property type="entry name" value="GLYCEROL UPTAKE OPERON ANTITERMINATOR REGULATORY PROTEIN"/>
    <property type="match status" value="1"/>
</dbReference>
<dbReference type="PANTHER" id="PTHR35787">
    <property type="entry name" value="GLYCEROL UPTAKE OPERON ANTITERMINATOR REGULATORY PROTEIN"/>
    <property type="match status" value="1"/>
</dbReference>
<dbReference type="RefSeq" id="WP_061101629.1">
    <property type="nucleotide sequence ID" value="NZ_KQ961790.1"/>
</dbReference>
<gene>
    <name evidence="1" type="ORF">HMPREF3195_00329</name>
</gene>
<name>A0A135YXT5_9FIRM</name>
<dbReference type="SUPFAM" id="SSF110391">
    <property type="entry name" value="GlpP-like"/>
    <property type="match status" value="1"/>
</dbReference>
<accession>A0A135YXT5</accession>
<proteinExistence type="predicted"/>
<dbReference type="eggNOG" id="COG1954">
    <property type="taxonomic scope" value="Bacteria"/>
</dbReference>
<reference evidence="1 2" key="1">
    <citation type="submission" date="2016-02" db="EMBL/GenBank/DDBJ databases">
        <authorList>
            <person name="Wen L."/>
            <person name="He K."/>
            <person name="Yang H."/>
        </authorList>
    </citation>
    <scope>NUCLEOTIDE SEQUENCE [LARGE SCALE GENOMIC DNA]</scope>
    <source>
        <strain evidence="1 2">MJR8628A</strain>
    </source>
</reference>
<dbReference type="GO" id="GO:0006355">
    <property type="term" value="P:regulation of DNA-templated transcription"/>
    <property type="evidence" value="ECO:0007669"/>
    <property type="project" value="InterPro"/>
</dbReference>